<dbReference type="OrthoDB" id="8075495at2"/>
<evidence type="ECO:0000256" key="3">
    <source>
        <dbReference type="ARBA" id="ARBA00022989"/>
    </source>
</evidence>
<dbReference type="Proteomes" id="UP000316968">
    <property type="component" value="Chromosome"/>
</dbReference>
<evidence type="ECO:0000256" key="2">
    <source>
        <dbReference type="ARBA" id="ARBA00022692"/>
    </source>
</evidence>
<dbReference type="Pfam" id="PF02361">
    <property type="entry name" value="CbiQ"/>
    <property type="match status" value="1"/>
</dbReference>
<dbReference type="PANTHER" id="PTHR33514">
    <property type="entry name" value="PROTEIN ABCI12, CHLOROPLASTIC"/>
    <property type="match status" value="1"/>
</dbReference>
<comment type="subcellular location">
    <subcellularLocation>
        <location evidence="1">Membrane</location>
        <topology evidence="1">Multi-pass membrane protein</topology>
    </subcellularLocation>
</comment>
<dbReference type="InterPro" id="IPR003339">
    <property type="entry name" value="ABC/ECF_trnsptr_transmembrane"/>
</dbReference>
<proteinExistence type="predicted"/>
<dbReference type="EMBL" id="CP041217">
    <property type="protein sequence ID" value="QDH23278.1"/>
    <property type="molecule type" value="Genomic_DNA"/>
</dbReference>
<dbReference type="AlphaFoldDB" id="A0A4Y6V367"/>
<dbReference type="CDD" id="cd16914">
    <property type="entry name" value="EcfT"/>
    <property type="match status" value="1"/>
</dbReference>
<feature type="transmembrane region" description="Helical" evidence="5">
    <location>
        <begin position="113"/>
        <end position="135"/>
    </location>
</feature>
<feature type="transmembrane region" description="Helical" evidence="5">
    <location>
        <begin position="247"/>
        <end position="267"/>
    </location>
</feature>
<evidence type="ECO:0000313" key="7">
    <source>
        <dbReference type="Proteomes" id="UP000316968"/>
    </source>
</evidence>
<feature type="transmembrane region" description="Helical" evidence="5">
    <location>
        <begin position="26"/>
        <end position="57"/>
    </location>
</feature>
<keyword evidence="4 5" id="KW-0472">Membrane</keyword>
<reference evidence="6 7" key="1">
    <citation type="submission" date="2019-06" db="EMBL/GenBank/DDBJ databases">
        <title>Saccharibacillus brassicae sp. nov., an endophytic bacterium isolated from Chinese cabbage seeds (Brassica pekinensis).</title>
        <authorList>
            <person name="Jiang L."/>
            <person name="Lee J."/>
            <person name="Kim S.W."/>
        </authorList>
    </citation>
    <scope>NUCLEOTIDE SEQUENCE [LARGE SCALE GENOMIC DNA]</scope>
    <source>
        <strain evidence="7">KCTC 43072 / ATSA2</strain>
    </source>
</reference>
<name>A0A4Y6V367_SACBS</name>
<feature type="transmembrane region" description="Helical" evidence="5">
    <location>
        <begin position="69"/>
        <end position="87"/>
    </location>
</feature>
<organism evidence="6 7">
    <name type="scientific">Saccharibacillus brassicae</name>
    <dbReference type="NCBI Taxonomy" id="2583377"/>
    <lineage>
        <taxon>Bacteria</taxon>
        <taxon>Bacillati</taxon>
        <taxon>Bacillota</taxon>
        <taxon>Bacilli</taxon>
        <taxon>Bacillales</taxon>
        <taxon>Paenibacillaceae</taxon>
        <taxon>Saccharibacillus</taxon>
    </lineage>
</organism>
<evidence type="ECO:0000256" key="5">
    <source>
        <dbReference type="SAM" id="Phobius"/>
    </source>
</evidence>
<sequence length="269" mass="29547">MANRLLIGQFVEADSALHRLDPRTKLLGMLLLMIVLLNVRGWGGYGAAALFVLAVLLGSRVPLRRYARGLLPILPVLLFTLLYHILFGRGDSVIASYGVIRITREGTEEGLRIFARIALLILLASVLTAATRPLILAQGLERLLKPLSKLGVPVEQFSLMIVIAIRFIPTVLEEVDRIQLARRARGFDPSGLNPVRRLFAFVPVLVPLLVTTVRRADNLTMAIDARAYGDGRGRTVYRPLALRRQDAAAGAVLTIAAAAILALDFWFGR</sequence>
<keyword evidence="3 5" id="KW-1133">Transmembrane helix</keyword>
<evidence type="ECO:0000313" key="6">
    <source>
        <dbReference type="EMBL" id="QDH23278.1"/>
    </source>
</evidence>
<dbReference type="PANTHER" id="PTHR33514:SF13">
    <property type="entry name" value="PROTEIN ABCI12, CHLOROPLASTIC"/>
    <property type="match status" value="1"/>
</dbReference>
<accession>A0A4Y6V367</accession>
<evidence type="ECO:0000256" key="1">
    <source>
        <dbReference type="ARBA" id="ARBA00004141"/>
    </source>
</evidence>
<keyword evidence="2 5" id="KW-0812">Transmembrane</keyword>
<gene>
    <name evidence="6" type="ORF">FFV09_21870</name>
</gene>
<protein>
    <submittedName>
        <fullName evidence="6">Energy-coupling factor transporter transmembrane protein EcfT</fullName>
    </submittedName>
</protein>
<evidence type="ECO:0000256" key="4">
    <source>
        <dbReference type="ARBA" id="ARBA00023136"/>
    </source>
</evidence>
<keyword evidence="7" id="KW-1185">Reference proteome</keyword>
<dbReference type="GO" id="GO:0005886">
    <property type="term" value="C:plasma membrane"/>
    <property type="evidence" value="ECO:0007669"/>
    <property type="project" value="TreeGrafter"/>
</dbReference>
<dbReference type="RefSeq" id="WP_141449815.1">
    <property type="nucleotide sequence ID" value="NZ_CP041217.1"/>
</dbReference>
<dbReference type="KEGG" id="saca:FFV09_21870"/>